<dbReference type="EMBL" id="LAZR01003548">
    <property type="protein sequence ID" value="KKN17171.1"/>
    <property type="molecule type" value="Genomic_DNA"/>
</dbReference>
<protein>
    <submittedName>
        <fullName evidence="1">Uncharacterized protein</fullName>
    </submittedName>
</protein>
<reference evidence="1" key="1">
    <citation type="journal article" date="2015" name="Nature">
        <title>Complex archaea that bridge the gap between prokaryotes and eukaryotes.</title>
        <authorList>
            <person name="Spang A."/>
            <person name="Saw J.H."/>
            <person name="Jorgensen S.L."/>
            <person name="Zaremba-Niedzwiedzka K."/>
            <person name="Martijn J."/>
            <person name="Lind A.E."/>
            <person name="van Eijk R."/>
            <person name="Schleper C."/>
            <person name="Guy L."/>
            <person name="Ettema T.J."/>
        </authorList>
    </citation>
    <scope>NUCLEOTIDE SEQUENCE</scope>
</reference>
<proteinExistence type="predicted"/>
<comment type="caution">
    <text evidence="1">The sequence shown here is derived from an EMBL/GenBank/DDBJ whole genome shotgun (WGS) entry which is preliminary data.</text>
</comment>
<sequence length="442" mass="53250">MSYKQRSTRRVKRGRKREKWTDILPRYLTFISHMRPILRETRRIIINLDADLLYDTEVLDRIQQEEEKRNIRMVRALSEFSALYRSNVYEIIKDFIIKYRENIPIIDIKDYILDFLYESVDALNVLRHITNPDEHNLENTYLYQLVKFIEEKLFPRGVNLKIIYNKLIQHSPDLYECQRHLLQTHTYYREKLQSPDFFEIPGITPKVYQIINNITSLYNLDPNFGKFPEKNNYEIPIILKNDIFLPYIDSTANAEEEAIEKIAERIGLRIIDGIFLGPAEDFVEILLENNFLRETEQSDKTIRLYPQFSNETLILYYLAFASQRRGFLSKELINWISMNFAFLIYMGILKWKLSDENIFYSIFKDLQTNEKVLPYLMKLICFPNYVALDKMKIRDSVQYRKEIFNFIGSQIDNLKYFINEIARYCEKFEYKKSKKVKKERVE</sequence>
<organism evidence="1">
    <name type="scientific">marine sediment metagenome</name>
    <dbReference type="NCBI Taxonomy" id="412755"/>
    <lineage>
        <taxon>unclassified sequences</taxon>
        <taxon>metagenomes</taxon>
        <taxon>ecological metagenomes</taxon>
    </lineage>
</organism>
<name>A0A0F9QVJ6_9ZZZZ</name>
<gene>
    <name evidence="1" type="ORF">LCGC14_0968480</name>
</gene>
<evidence type="ECO:0000313" key="1">
    <source>
        <dbReference type="EMBL" id="KKN17171.1"/>
    </source>
</evidence>
<accession>A0A0F9QVJ6</accession>
<dbReference type="AlphaFoldDB" id="A0A0F9QVJ6"/>